<name>A0A399T733_9MICO</name>
<dbReference type="PANTHER" id="PTHR30204:SF97">
    <property type="entry name" value="MERR FAMILY REGULATORY PROTEIN"/>
    <property type="match status" value="1"/>
</dbReference>
<evidence type="ECO:0000256" key="1">
    <source>
        <dbReference type="ARBA" id="ARBA00023125"/>
    </source>
</evidence>
<keyword evidence="1" id="KW-0238">DNA-binding</keyword>
<accession>A0A399T733</accession>
<dbReference type="Pfam" id="PF13411">
    <property type="entry name" value="MerR_1"/>
    <property type="match status" value="1"/>
</dbReference>
<dbReference type="InterPro" id="IPR011256">
    <property type="entry name" value="Reg_factor_effector_dom_sf"/>
</dbReference>
<dbReference type="SUPFAM" id="SSF55136">
    <property type="entry name" value="Probable bacterial effector-binding domain"/>
    <property type="match status" value="1"/>
</dbReference>
<dbReference type="Gene3D" id="3.20.80.10">
    <property type="entry name" value="Regulatory factor, effector binding domain"/>
    <property type="match status" value="1"/>
</dbReference>
<dbReference type="Gene3D" id="1.10.1660.10">
    <property type="match status" value="1"/>
</dbReference>
<dbReference type="GO" id="GO:0003677">
    <property type="term" value="F:DNA binding"/>
    <property type="evidence" value="ECO:0007669"/>
    <property type="project" value="UniProtKB-KW"/>
</dbReference>
<organism evidence="4 5">
    <name type="scientific">Clavibacter lycopersici</name>
    <dbReference type="NCBI Taxonomy" id="2301718"/>
    <lineage>
        <taxon>Bacteria</taxon>
        <taxon>Bacillati</taxon>
        <taxon>Actinomycetota</taxon>
        <taxon>Actinomycetes</taxon>
        <taxon>Micrococcales</taxon>
        <taxon>Microbacteriaceae</taxon>
        <taxon>Clavibacter</taxon>
    </lineage>
</organism>
<dbReference type="Proteomes" id="UP000266484">
    <property type="component" value="Unassembled WGS sequence"/>
</dbReference>
<proteinExistence type="predicted"/>
<keyword evidence="2" id="KW-0175">Coiled coil</keyword>
<feature type="coiled-coil region" evidence="2">
    <location>
        <begin position="77"/>
        <end position="104"/>
    </location>
</feature>
<sequence length="284" mass="31221">MGIGDFSRITHLSSKALRHYHREGLLVPRSVHPANSYREYHVDQVATAQLIRRLRALDVPVDAVRRLLASDDAVVRRRLVEEHLAEMEERLAATRRVVAELRDLVAPEGPAPGITRRTDPERRVLLVEETIELQDLDPWYRATLAELRSVAAAASCRVTGPAGGLWSRELFLAGRGRACLYLPVDRSDPDPPPGRVRAALLPGSDLAVLVHRGTDATIDRAYGDLGRYVVRHELGAEGPVRERYLAEGGGADGDEVVTEIGWPVLRIDVPAHDGDAPPAADPRP</sequence>
<dbReference type="Pfam" id="PF06445">
    <property type="entry name" value="GyrI-like"/>
    <property type="match status" value="1"/>
</dbReference>
<protein>
    <submittedName>
        <fullName evidence="4">MerR family transcriptional regulator</fullName>
    </submittedName>
</protein>
<dbReference type="InterPro" id="IPR047057">
    <property type="entry name" value="MerR_fam"/>
</dbReference>
<dbReference type="CDD" id="cd01107">
    <property type="entry name" value="HTH_BmrR"/>
    <property type="match status" value="1"/>
</dbReference>
<evidence type="ECO:0000313" key="5">
    <source>
        <dbReference type="Proteomes" id="UP000266484"/>
    </source>
</evidence>
<reference evidence="4 5" key="1">
    <citation type="submission" date="2018-08" db="EMBL/GenBank/DDBJ databases">
        <title>Genome Sequence of Clavibacter michiganensis Subspecies type strains, and the Atypical Peach-Colored Strains Isolated from Tomato.</title>
        <authorList>
            <person name="Osdaghi E."/>
            <person name="Portier P."/>
            <person name="Briand M."/>
            <person name="Jacques M.-A."/>
        </authorList>
    </citation>
    <scope>NUCLEOTIDE SEQUENCE [LARGE SCALE GENOMIC DNA]</scope>
    <source>
        <strain evidence="4 5">CFBP 8615</strain>
    </source>
</reference>
<comment type="caution">
    <text evidence="4">The sequence shown here is derived from an EMBL/GenBank/DDBJ whole genome shotgun (WGS) entry which is preliminary data.</text>
</comment>
<dbReference type="PANTHER" id="PTHR30204">
    <property type="entry name" value="REDOX-CYCLING DRUG-SENSING TRANSCRIPTIONAL ACTIVATOR SOXR"/>
    <property type="match status" value="1"/>
</dbReference>
<evidence type="ECO:0000259" key="3">
    <source>
        <dbReference type="PROSITE" id="PS50937"/>
    </source>
</evidence>
<feature type="domain" description="HTH merR-type" evidence="3">
    <location>
        <begin position="1"/>
        <end position="70"/>
    </location>
</feature>
<dbReference type="SMART" id="SM00422">
    <property type="entry name" value="HTH_MERR"/>
    <property type="match status" value="1"/>
</dbReference>
<dbReference type="InterPro" id="IPR010499">
    <property type="entry name" value="AraC_E-bd"/>
</dbReference>
<dbReference type="InterPro" id="IPR009061">
    <property type="entry name" value="DNA-bd_dom_put_sf"/>
</dbReference>
<dbReference type="SUPFAM" id="SSF46955">
    <property type="entry name" value="Putative DNA-binding domain"/>
    <property type="match status" value="1"/>
</dbReference>
<keyword evidence="5" id="KW-1185">Reference proteome</keyword>
<dbReference type="EMBL" id="QWGT01000063">
    <property type="protein sequence ID" value="RIJ52086.1"/>
    <property type="molecule type" value="Genomic_DNA"/>
</dbReference>
<evidence type="ECO:0000256" key="2">
    <source>
        <dbReference type="SAM" id="Coils"/>
    </source>
</evidence>
<dbReference type="AlphaFoldDB" id="A0A399T733"/>
<dbReference type="InterPro" id="IPR029442">
    <property type="entry name" value="GyrI-like"/>
</dbReference>
<gene>
    <name evidence="4" type="ORF">DZG00_06305</name>
</gene>
<dbReference type="GO" id="GO:0003700">
    <property type="term" value="F:DNA-binding transcription factor activity"/>
    <property type="evidence" value="ECO:0007669"/>
    <property type="project" value="InterPro"/>
</dbReference>
<dbReference type="SMART" id="SM00871">
    <property type="entry name" value="AraC_E_bind"/>
    <property type="match status" value="1"/>
</dbReference>
<dbReference type="PROSITE" id="PS50937">
    <property type="entry name" value="HTH_MERR_2"/>
    <property type="match status" value="1"/>
</dbReference>
<evidence type="ECO:0000313" key="4">
    <source>
        <dbReference type="EMBL" id="RIJ52086.1"/>
    </source>
</evidence>
<dbReference type="InterPro" id="IPR000551">
    <property type="entry name" value="MerR-type_HTH_dom"/>
</dbReference>